<name>A0AB39NEJ0_9ACTN</name>
<dbReference type="AlphaFoldDB" id="A0AB39NEJ0"/>
<dbReference type="PANTHER" id="PTHR31480">
    <property type="entry name" value="BIFUNCTIONAL LYCOPENE CYCLASE/PHYTOENE SYNTHASE"/>
    <property type="match status" value="1"/>
</dbReference>
<dbReference type="InterPro" id="IPR002060">
    <property type="entry name" value="Squ/phyt_synthse"/>
</dbReference>
<dbReference type="Gene3D" id="1.10.600.10">
    <property type="entry name" value="Farnesyl Diphosphate Synthase"/>
    <property type="match status" value="1"/>
</dbReference>
<organism evidence="1">
    <name type="scientific">Streptomyces sp. R11</name>
    <dbReference type="NCBI Taxonomy" id="3238625"/>
    <lineage>
        <taxon>Bacteria</taxon>
        <taxon>Bacillati</taxon>
        <taxon>Actinomycetota</taxon>
        <taxon>Actinomycetes</taxon>
        <taxon>Kitasatosporales</taxon>
        <taxon>Streptomycetaceae</taxon>
        <taxon>Streptomyces</taxon>
    </lineage>
</organism>
<dbReference type="InterPro" id="IPR008949">
    <property type="entry name" value="Isoprenoid_synthase_dom_sf"/>
</dbReference>
<proteinExistence type="predicted"/>
<dbReference type="SUPFAM" id="SSF48576">
    <property type="entry name" value="Terpenoid synthases"/>
    <property type="match status" value="1"/>
</dbReference>
<accession>A0AB39NEJ0</accession>
<dbReference type="GO" id="GO:0016765">
    <property type="term" value="F:transferase activity, transferring alkyl or aryl (other than methyl) groups"/>
    <property type="evidence" value="ECO:0007669"/>
    <property type="project" value="UniProtKB-ARBA"/>
</dbReference>
<dbReference type="EMBL" id="CP163432">
    <property type="protein sequence ID" value="XDQ15906.1"/>
    <property type="molecule type" value="Genomic_DNA"/>
</dbReference>
<dbReference type="Pfam" id="PF00494">
    <property type="entry name" value="SQS_PSY"/>
    <property type="match status" value="1"/>
</dbReference>
<gene>
    <name evidence="1" type="ORF">AB5J55_43095</name>
</gene>
<dbReference type="RefSeq" id="WP_369275830.1">
    <property type="nucleotide sequence ID" value="NZ_CP163432.1"/>
</dbReference>
<sequence>MRLLFPPELQPHVLTACAFVGHTDDLCDNGPVHGRADALYQWADQTRDALETGRSRQPLLAAYICTLQARQMPHTWTHTFLQGIVHDLSFHGFPTETDYQAYVDRITWPALMTTVGLLHPGGPAEETSAYWRRFADACQRLDFLADLAEDLRAGKLCLPQEDLDRHDVTRADLELGRDSPQLRALIAHTCTRARASLTDASTVLFRISSPIHHPLLHTLLELQRHRLDAIERRGSSLPRRPVGYGVLRPARTLLHALTRQPRIGCGPGKEPR</sequence>
<evidence type="ECO:0000313" key="1">
    <source>
        <dbReference type="EMBL" id="XDQ15906.1"/>
    </source>
</evidence>
<reference evidence="1" key="1">
    <citation type="submission" date="2024-07" db="EMBL/GenBank/DDBJ databases">
        <authorList>
            <person name="Yu S.T."/>
        </authorList>
    </citation>
    <scope>NUCLEOTIDE SEQUENCE</scope>
    <source>
        <strain evidence="1">R11</strain>
    </source>
</reference>
<protein>
    <submittedName>
        <fullName evidence="1">Squalene/phytoene synthase family protein</fullName>
    </submittedName>
</protein>